<keyword evidence="2" id="KW-0723">Serine/threonine-protein kinase</keyword>
<feature type="domain" description="Protein kinase" evidence="7">
    <location>
        <begin position="12"/>
        <end position="270"/>
    </location>
</feature>
<evidence type="ECO:0000256" key="4">
    <source>
        <dbReference type="ARBA" id="ARBA00022741"/>
    </source>
</evidence>
<dbReference type="Proteomes" id="UP000624325">
    <property type="component" value="Unassembled WGS sequence"/>
</dbReference>
<proteinExistence type="predicted"/>
<keyword evidence="9" id="KW-1185">Reference proteome</keyword>
<keyword evidence="3" id="KW-0808">Transferase</keyword>
<dbReference type="InterPro" id="IPR011990">
    <property type="entry name" value="TPR-like_helical_dom_sf"/>
</dbReference>
<dbReference type="Gene3D" id="3.30.200.20">
    <property type="entry name" value="Phosphorylase Kinase, domain 1"/>
    <property type="match status" value="1"/>
</dbReference>
<dbReference type="RefSeq" id="WP_239090548.1">
    <property type="nucleotide sequence ID" value="NZ_BAAALU010000012.1"/>
</dbReference>
<accession>A0ABQ4BXQ6</accession>
<gene>
    <name evidence="8" type="ORF">Air01nite_13880</name>
</gene>
<evidence type="ECO:0000256" key="1">
    <source>
        <dbReference type="ARBA" id="ARBA00012513"/>
    </source>
</evidence>
<dbReference type="SUPFAM" id="SSF56112">
    <property type="entry name" value="Protein kinase-like (PK-like)"/>
    <property type="match status" value="1"/>
</dbReference>
<evidence type="ECO:0000256" key="2">
    <source>
        <dbReference type="ARBA" id="ARBA00022527"/>
    </source>
</evidence>
<dbReference type="SMART" id="SM00220">
    <property type="entry name" value="S_TKc"/>
    <property type="match status" value="1"/>
</dbReference>
<dbReference type="EMBL" id="BONC01000006">
    <property type="protein sequence ID" value="GIF55293.1"/>
    <property type="molecule type" value="Genomic_DNA"/>
</dbReference>
<evidence type="ECO:0000256" key="5">
    <source>
        <dbReference type="ARBA" id="ARBA00022777"/>
    </source>
</evidence>
<dbReference type="InterPro" id="IPR011009">
    <property type="entry name" value="Kinase-like_dom_sf"/>
</dbReference>
<evidence type="ECO:0000259" key="7">
    <source>
        <dbReference type="PROSITE" id="PS50011"/>
    </source>
</evidence>
<name>A0ABQ4BXQ6_9ACTN</name>
<dbReference type="PROSITE" id="PS50011">
    <property type="entry name" value="PROTEIN_KINASE_DOM"/>
    <property type="match status" value="1"/>
</dbReference>
<keyword evidence="4" id="KW-0547">Nucleotide-binding</keyword>
<dbReference type="Gene3D" id="1.10.510.10">
    <property type="entry name" value="Transferase(Phosphotransferase) domain 1"/>
    <property type="match status" value="1"/>
</dbReference>
<reference evidence="8 9" key="1">
    <citation type="submission" date="2021-01" db="EMBL/GenBank/DDBJ databases">
        <title>Whole genome shotgun sequence of Asanoa iriomotensis NBRC 100142.</title>
        <authorList>
            <person name="Komaki H."/>
            <person name="Tamura T."/>
        </authorList>
    </citation>
    <scope>NUCLEOTIDE SEQUENCE [LARGE SCALE GENOMIC DNA]</scope>
    <source>
        <strain evidence="8 9">NBRC 100142</strain>
    </source>
</reference>
<dbReference type="EC" id="2.7.11.1" evidence="1"/>
<evidence type="ECO:0000256" key="6">
    <source>
        <dbReference type="ARBA" id="ARBA00022840"/>
    </source>
</evidence>
<sequence>MVAGALLGGRYELGRFPLAHKGMGEVWPADDTLLDRAVIVKLVDAAAMDLAGVRRFRREALLTARLDHPGVPAVYDLGEHDGRPYVVIEKIAGTDLKDLIAEQSPVPVAWVAAIGAQICGVLVAADHIGLIHRDIKPSNVMLHPSGAVKVLDFGLATMPDDDRYSRITLSGQSVGTLGYMAPEQISGGPADQRTDLYGLGATLYDLLTARPPFDGATTLTMVRHQLSTPPPRPVQFRPDVPDTLDDLVHALLATDPADRPATAAEVYATLAPLARELPPIPGVVDDPTGAVQAYAAIVGRVPAQWRTPAARPAKDDEAEPTAARAERLEADGEHRAAARHWRRLVELRTRRHGADDHRVVEARLRAARAHLPLGEYDRALRLMHAVLDDLIRARGPEAAVVRDLRREIATVSTQRPAGR</sequence>
<dbReference type="PROSITE" id="PS00108">
    <property type="entry name" value="PROTEIN_KINASE_ST"/>
    <property type="match status" value="1"/>
</dbReference>
<dbReference type="Pfam" id="PF00069">
    <property type="entry name" value="Pkinase"/>
    <property type="match status" value="1"/>
</dbReference>
<keyword evidence="6" id="KW-0067">ATP-binding</keyword>
<dbReference type="InterPro" id="IPR008271">
    <property type="entry name" value="Ser/Thr_kinase_AS"/>
</dbReference>
<protein>
    <recommendedName>
        <fullName evidence="1">non-specific serine/threonine protein kinase</fullName>
        <ecNumber evidence="1">2.7.11.1</ecNumber>
    </recommendedName>
</protein>
<dbReference type="SUPFAM" id="SSF48452">
    <property type="entry name" value="TPR-like"/>
    <property type="match status" value="1"/>
</dbReference>
<evidence type="ECO:0000313" key="9">
    <source>
        <dbReference type="Proteomes" id="UP000624325"/>
    </source>
</evidence>
<evidence type="ECO:0000313" key="8">
    <source>
        <dbReference type="EMBL" id="GIF55293.1"/>
    </source>
</evidence>
<comment type="caution">
    <text evidence="8">The sequence shown here is derived from an EMBL/GenBank/DDBJ whole genome shotgun (WGS) entry which is preliminary data.</text>
</comment>
<keyword evidence="5" id="KW-0418">Kinase</keyword>
<dbReference type="CDD" id="cd14014">
    <property type="entry name" value="STKc_PknB_like"/>
    <property type="match status" value="1"/>
</dbReference>
<dbReference type="InterPro" id="IPR000719">
    <property type="entry name" value="Prot_kinase_dom"/>
</dbReference>
<evidence type="ECO:0000256" key="3">
    <source>
        <dbReference type="ARBA" id="ARBA00022679"/>
    </source>
</evidence>
<dbReference type="PANTHER" id="PTHR43289:SF6">
    <property type="entry name" value="SERINE_THREONINE-PROTEIN KINASE NEKL-3"/>
    <property type="match status" value="1"/>
</dbReference>
<organism evidence="8 9">
    <name type="scientific">Asanoa iriomotensis</name>
    <dbReference type="NCBI Taxonomy" id="234613"/>
    <lineage>
        <taxon>Bacteria</taxon>
        <taxon>Bacillati</taxon>
        <taxon>Actinomycetota</taxon>
        <taxon>Actinomycetes</taxon>
        <taxon>Micromonosporales</taxon>
        <taxon>Micromonosporaceae</taxon>
        <taxon>Asanoa</taxon>
    </lineage>
</organism>
<dbReference type="PANTHER" id="PTHR43289">
    <property type="entry name" value="MITOGEN-ACTIVATED PROTEIN KINASE KINASE KINASE 20-RELATED"/>
    <property type="match status" value="1"/>
</dbReference>
<dbReference type="Gene3D" id="1.25.40.10">
    <property type="entry name" value="Tetratricopeptide repeat domain"/>
    <property type="match status" value="1"/>
</dbReference>